<dbReference type="InterPro" id="IPR044005">
    <property type="entry name" value="DZR_2"/>
</dbReference>
<dbReference type="Pfam" id="PF18912">
    <property type="entry name" value="DZR_2"/>
    <property type="match status" value="1"/>
</dbReference>
<reference evidence="5" key="1">
    <citation type="journal article" date="2019" name="Int. J. Syst. Evol. Microbiol.">
        <title>The Global Catalogue of Microorganisms (GCM) 10K type strain sequencing project: providing services to taxonomists for standard genome sequencing and annotation.</title>
        <authorList>
            <consortium name="The Broad Institute Genomics Platform"/>
            <consortium name="The Broad Institute Genome Sequencing Center for Infectious Disease"/>
            <person name="Wu L."/>
            <person name="Ma J."/>
        </authorList>
    </citation>
    <scope>NUCLEOTIDE SEQUENCE [LARGE SCALE GENOMIC DNA]</scope>
    <source>
        <strain evidence="5">CGMCC 1.15053</strain>
    </source>
</reference>
<gene>
    <name evidence="4" type="ORF">ACFPQ6_17045</name>
</gene>
<dbReference type="InterPro" id="IPR029057">
    <property type="entry name" value="PRTase-like"/>
</dbReference>
<dbReference type="InterPro" id="IPR051910">
    <property type="entry name" value="ComF/GntX_DNA_util-trans"/>
</dbReference>
<accession>A0ABW1DQX5</accession>
<dbReference type="PANTHER" id="PTHR47505:SF1">
    <property type="entry name" value="DNA UTILIZATION PROTEIN YHGH"/>
    <property type="match status" value="1"/>
</dbReference>
<proteinExistence type="inferred from homology"/>
<sequence length="210" mass="21677">MPLDPAAWLRALLPRSCPGCGAQLGAAAGLCAACRAGLRVRVESHSPLSGRVTPHLLSCGPYQGVARRSVRALKYGGAREVAAPLGELLAAAVPPGWGVAAVVPVPLHPARQRARGYNQAELLARAIAARLEVPCVQALERTRATAQQARQHAAARQANLAGAFRVCGALPPGTVLLVDDVATTGSTLLACQGALLAAGPRELRYAVVTR</sequence>
<comment type="caution">
    <text evidence="4">The sequence shown here is derived from an EMBL/GenBank/DDBJ whole genome shotgun (WGS) entry which is preliminary data.</text>
</comment>
<dbReference type="PANTHER" id="PTHR47505">
    <property type="entry name" value="DNA UTILIZATION PROTEIN YHGH"/>
    <property type="match status" value="1"/>
</dbReference>
<dbReference type="CDD" id="cd06223">
    <property type="entry name" value="PRTases_typeI"/>
    <property type="match status" value="1"/>
</dbReference>
<feature type="domain" description="Double zinc ribbon" evidence="3">
    <location>
        <begin position="9"/>
        <end position="60"/>
    </location>
</feature>
<dbReference type="Gene3D" id="3.40.50.2020">
    <property type="match status" value="1"/>
</dbReference>
<evidence type="ECO:0000259" key="3">
    <source>
        <dbReference type="Pfam" id="PF18912"/>
    </source>
</evidence>
<dbReference type="RefSeq" id="WP_380051649.1">
    <property type="nucleotide sequence ID" value="NZ_JBHSOH010000034.1"/>
</dbReference>
<comment type="similarity">
    <text evidence="1">Belongs to the ComF/GntX family.</text>
</comment>
<evidence type="ECO:0000313" key="5">
    <source>
        <dbReference type="Proteomes" id="UP001595979"/>
    </source>
</evidence>
<evidence type="ECO:0000313" key="4">
    <source>
        <dbReference type="EMBL" id="MFC5850011.1"/>
    </source>
</evidence>
<feature type="domain" description="Phosphoribosyltransferase" evidence="2">
    <location>
        <begin position="121"/>
        <end position="208"/>
    </location>
</feature>
<evidence type="ECO:0000259" key="2">
    <source>
        <dbReference type="Pfam" id="PF00156"/>
    </source>
</evidence>
<organism evidence="4 5">
    <name type="scientific">Deinococcus petrolearius</name>
    <dbReference type="NCBI Taxonomy" id="1751295"/>
    <lineage>
        <taxon>Bacteria</taxon>
        <taxon>Thermotogati</taxon>
        <taxon>Deinococcota</taxon>
        <taxon>Deinococci</taxon>
        <taxon>Deinococcales</taxon>
        <taxon>Deinococcaceae</taxon>
        <taxon>Deinococcus</taxon>
    </lineage>
</organism>
<protein>
    <submittedName>
        <fullName evidence="4">ComF family protein</fullName>
    </submittedName>
</protein>
<dbReference type="InterPro" id="IPR000836">
    <property type="entry name" value="PRTase_dom"/>
</dbReference>
<evidence type="ECO:0000256" key="1">
    <source>
        <dbReference type="ARBA" id="ARBA00008007"/>
    </source>
</evidence>
<dbReference type="Proteomes" id="UP001595979">
    <property type="component" value="Unassembled WGS sequence"/>
</dbReference>
<keyword evidence="5" id="KW-1185">Reference proteome</keyword>
<name>A0ABW1DQX5_9DEIO</name>
<dbReference type="Pfam" id="PF00156">
    <property type="entry name" value="Pribosyltran"/>
    <property type="match status" value="1"/>
</dbReference>
<dbReference type="SUPFAM" id="SSF53271">
    <property type="entry name" value="PRTase-like"/>
    <property type="match status" value="1"/>
</dbReference>
<dbReference type="EMBL" id="JBHSOH010000034">
    <property type="protein sequence ID" value="MFC5850011.1"/>
    <property type="molecule type" value="Genomic_DNA"/>
</dbReference>